<keyword evidence="3" id="KW-1185">Reference proteome</keyword>
<evidence type="ECO:0008006" key="4">
    <source>
        <dbReference type="Google" id="ProtNLM"/>
    </source>
</evidence>
<evidence type="ECO:0000313" key="3">
    <source>
        <dbReference type="Proteomes" id="UP001319827"/>
    </source>
</evidence>
<gene>
    <name evidence="2" type="ORF">DESUT3_02780</name>
</gene>
<dbReference type="PROSITE" id="PS51257">
    <property type="entry name" value="PROKAR_LIPOPROTEIN"/>
    <property type="match status" value="1"/>
</dbReference>
<dbReference type="Proteomes" id="UP001319827">
    <property type="component" value="Chromosome"/>
</dbReference>
<name>A0ABN6DTI5_9BACT</name>
<organism evidence="2 3">
    <name type="scientific">Desulfuromonas versatilis</name>
    <dbReference type="NCBI Taxonomy" id="2802975"/>
    <lineage>
        <taxon>Bacteria</taxon>
        <taxon>Pseudomonadati</taxon>
        <taxon>Thermodesulfobacteriota</taxon>
        <taxon>Desulfuromonadia</taxon>
        <taxon>Desulfuromonadales</taxon>
        <taxon>Desulfuromonadaceae</taxon>
        <taxon>Desulfuromonas</taxon>
    </lineage>
</organism>
<keyword evidence="1" id="KW-0732">Signal</keyword>
<reference evidence="2 3" key="1">
    <citation type="journal article" date="2016" name="C (Basel)">
        <title>Selective Growth of and Electricity Production by Marine Exoelectrogenic Bacteria in Self-Aggregated Hydrogel of Microbially Reduced Graphene Oxide.</title>
        <authorList>
            <person name="Yoshida N."/>
            <person name="Goto Y."/>
            <person name="Miyata Y."/>
        </authorList>
    </citation>
    <scope>NUCLEOTIDE SEQUENCE [LARGE SCALE GENOMIC DNA]</scope>
    <source>
        <strain evidence="2 3">NIT-T3</strain>
    </source>
</reference>
<accession>A0ABN6DTI5</accession>
<protein>
    <recommendedName>
        <fullName evidence="4">Lipoprotein</fullName>
    </recommendedName>
</protein>
<dbReference type="RefSeq" id="WP_221250691.1">
    <property type="nucleotide sequence ID" value="NZ_AP024355.1"/>
</dbReference>
<sequence length="228" mass="24803">MFRKGLFFIGFAMLVLASGCASSGKISQSKIPVERVAVVAFAVNSYGPFGVKQIPDALIKDQVTSMLKHTEDELAKHWSVVPAKSFVDSSEYQKLSIGQLKSGLVGPIFENGALLSFSNSRRDVIKGVLDPQIAKGLCNQLGVDAVMLVYSEWTVNTGKFIPTQKALTKNCFAMYDRAGNRLFFDRKDVAGEGFIGGMFAGTHINEATIEKWVAAYNQAAGQVITNHK</sequence>
<evidence type="ECO:0000256" key="1">
    <source>
        <dbReference type="SAM" id="SignalP"/>
    </source>
</evidence>
<feature type="signal peptide" evidence="1">
    <location>
        <begin position="1"/>
        <end position="23"/>
    </location>
</feature>
<reference evidence="2 3" key="2">
    <citation type="journal article" date="2021" name="Int. J. Syst. Evol. Microbiol.">
        <title>Isolation and Polyphasic Characterization of Desulfuromonas versatilis sp. Nov., an Electrogenic Bacteria Capable of Versatile Metabolism Isolated from a Graphene Oxide-Reducing Enrichment Culture.</title>
        <authorList>
            <person name="Xie L."/>
            <person name="Yoshida N."/>
            <person name="Ishii S."/>
            <person name="Meng L."/>
        </authorList>
    </citation>
    <scope>NUCLEOTIDE SEQUENCE [LARGE SCALE GENOMIC DNA]</scope>
    <source>
        <strain evidence="2 3">NIT-T3</strain>
    </source>
</reference>
<proteinExistence type="predicted"/>
<dbReference type="EMBL" id="AP024355">
    <property type="protein sequence ID" value="BCR03209.1"/>
    <property type="molecule type" value="Genomic_DNA"/>
</dbReference>
<feature type="chain" id="PRO_5046062754" description="Lipoprotein" evidence="1">
    <location>
        <begin position="24"/>
        <end position="228"/>
    </location>
</feature>
<evidence type="ECO:0000313" key="2">
    <source>
        <dbReference type="EMBL" id="BCR03209.1"/>
    </source>
</evidence>